<keyword evidence="2" id="KW-1185">Reference proteome</keyword>
<organism evidence="1 2">
    <name type="scientific">Sphingobium indicum (strain DSM 16413 / CCM 7287 / MTCC 6362 / UT26 / NBRC 101211 / UT26S)</name>
    <name type="common">Sphingobium japonicum</name>
    <dbReference type="NCBI Taxonomy" id="452662"/>
    <lineage>
        <taxon>Bacteria</taxon>
        <taxon>Pseudomonadati</taxon>
        <taxon>Pseudomonadota</taxon>
        <taxon>Alphaproteobacteria</taxon>
        <taxon>Sphingomonadales</taxon>
        <taxon>Sphingomonadaceae</taxon>
        <taxon>Sphingobium</taxon>
    </lineage>
</organism>
<dbReference type="RefSeq" id="WP_013039825.1">
    <property type="nucleotide sequence ID" value="NC_014006.1"/>
</dbReference>
<name>D4Z0Z6_SPHIU</name>
<dbReference type="HOGENOM" id="CLU_2208364_0_0_5"/>
<accession>D4Z0Z6</accession>
<dbReference type="AlphaFoldDB" id="D4Z0Z6"/>
<reference evidence="1 2" key="1">
    <citation type="journal article" date="2010" name="J. Bacteriol.">
        <title>Complete genome sequence of the representative gamma-hexachlorocyclohexane-degrading bacterium Sphingobium japonicum UT26.</title>
        <authorList>
            <person name="Nagata Y."/>
            <person name="Ohtsubo Y."/>
            <person name="Endo R."/>
            <person name="Ichikawa N."/>
            <person name="Ankai A."/>
            <person name="Oguchi A."/>
            <person name="Fukui S."/>
            <person name="Fujita N."/>
            <person name="Tsuda M."/>
        </authorList>
    </citation>
    <scope>NUCLEOTIDE SEQUENCE [LARGE SCALE GENOMIC DNA]</scope>
    <source>
        <strain evidence="2">DSM 16413 / CCM 7287 / MTCC 6362 / UT26 / NBRC 101211 / UT26S</strain>
    </source>
</reference>
<dbReference type="GeneID" id="29273061"/>
<dbReference type="Proteomes" id="UP000007753">
    <property type="component" value="Chromosome 1"/>
</dbReference>
<evidence type="ECO:0000313" key="1">
    <source>
        <dbReference type="EMBL" id="BAI96278.1"/>
    </source>
</evidence>
<dbReference type="STRING" id="452662.SJA_C1-14440"/>
<proteinExistence type="predicted"/>
<evidence type="ECO:0008006" key="3">
    <source>
        <dbReference type="Google" id="ProtNLM"/>
    </source>
</evidence>
<dbReference type="EMBL" id="AP010803">
    <property type="protein sequence ID" value="BAI96278.1"/>
    <property type="molecule type" value="Genomic_DNA"/>
</dbReference>
<evidence type="ECO:0000313" key="2">
    <source>
        <dbReference type="Proteomes" id="UP000007753"/>
    </source>
</evidence>
<gene>
    <name evidence="1" type="ordered locus">SJA_C1-14440</name>
</gene>
<sequence>MKREEAYRDAAARADARKAALLSSALAAKARVAPARLKQDAKDKATETLTGGAAHAAAQVRQRPAASAAAAGALALYLLRRPLGALFRRIYVRISNRTEEISETDDG</sequence>
<dbReference type="KEGG" id="sjp:SJA_C1-14440"/>
<protein>
    <recommendedName>
        <fullName evidence="3">DUF3618 domain-containing protein</fullName>
    </recommendedName>
</protein>